<dbReference type="Gene3D" id="1.10.10.10">
    <property type="entry name" value="Winged helix-like DNA-binding domain superfamily/Winged helix DNA-binding domain"/>
    <property type="match status" value="1"/>
</dbReference>
<evidence type="ECO:0000313" key="10">
    <source>
        <dbReference type="Proteomes" id="UP000189059"/>
    </source>
</evidence>
<reference evidence="8" key="1">
    <citation type="submission" date="2016-08" db="EMBL/GenBank/DDBJ databases">
        <title>Complete Genome Seqeunce of Paenibacillus sp. nov. IHBB 9852 from high altitute lake of Indian trans-Himalayas.</title>
        <authorList>
            <person name="Kiran S."/>
            <person name="Swarnkar M.K."/>
            <person name="Rana A."/>
            <person name="Tewari R."/>
            <person name="Gulati A."/>
        </authorList>
    </citation>
    <scope>NUCLEOTIDE SEQUENCE [LARGE SCALE GENOMIC DNA]</scope>
    <source>
        <strain evidence="8">IHBB 9852</strain>
    </source>
</reference>
<evidence type="ECO:0000256" key="3">
    <source>
        <dbReference type="ARBA" id="ARBA00022729"/>
    </source>
</evidence>
<evidence type="ECO:0000256" key="5">
    <source>
        <dbReference type="ARBA" id="ARBA00023125"/>
    </source>
</evidence>
<protein>
    <recommendedName>
        <fullName evidence="7">HTH gntR-type domain-containing protein</fullName>
    </recommendedName>
</protein>
<dbReference type="Pfam" id="PF00392">
    <property type="entry name" value="GntR"/>
    <property type="match status" value="1"/>
</dbReference>
<evidence type="ECO:0000313" key="9">
    <source>
        <dbReference type="EMBL" id="OOC64078.1"/>
    </source>
</evidence>
<feature type="domain" description="HTH gntR-type" evidence="7">
    <location>
        <begin position="11"/>
        <end position="79"/>
    </location>
</feature>
<dbReference type="Pfam" id="PF01547">
    <property type="entry name" value="SBP_bac_1"/>
    <property type="match status" value="1"/>
</dbReference>
<dbReference type="GO" id="GO:0055052">
    <property type="term" value="C:ATP-binding cassette (ABC) transporter complex, substrate-binding subunit-containing"/>
    <property type="evidence" value="ECO:0007669"/>
    <property type="project" value="TreeGrafter"/>
</dbReference>
<dbReference type="AlphaFoldDB" id="A0A1B2E181"/>
<keyword evidence="4" id="KW-0805">Transcription regulation</keyword>
<dbReference type="RefSeq" id="WP_077568861.1">
    <property type="nucleotide sequence ID" value="NZ_CP016809.1"/>
</dbReference>
<dbReference type="SUPFAM" id="SSF53850">
    <property type="entry name" value="Periplasmic binding protein-like II"/>
    <property type="match status" value="1"/>
</dbReference>
<dbReference type="OrthoDB" id="2374506at2"/>
<comment type="similarity">
    <text evidence="1">Belongs to the bacterial solute-binding protein 1 family.</text>
</comment>
<dbReference type="GO" id="GO:1901982">
    <property type="term" value="F:maltose binding"/>
    <property type="evidence" value="ECO:0007669"/>
    <property type="project" value="TreeGrafter"/>
</dbReference>
<proteinExistence type="inferred from homology"/>
<keyword evidence="5" id="KW-0238">DNA-binding</keyword>
<dbReference type="Gene3D" id="3.40.190.10">
    <property type="entry name" value="Periplasmic binding protein-like II"/>
    <property type="match status" value="1"/>
</dbReference>
<dbReference type="InterPro" id="IPR036390">
    <property type="entry name" value="WH_DNA-bd_sf"/>
</dbReference>
<dbReference type="PROSITE" id="PS50949">
    <property type="entry name" value="HTH_GNTR"/>
    <property type="match status" value="1"/>
</dbReference>
<evidence type="ECO:0000256" key="1">
    <source>
        <dbReference type="ARBA" id="ARBA00008520"/>
    </source>
</evidence>
<dbReference type="InterPro" id="IPR036388">
    <property type="entry name" value="WH-like_DNA-bd_sf"/>
</dbReference>
<sequence>MSDKQSRKTFRTRMEEMIRTLREQIMAGHYAVGEYLPSELDLSRKFQLSNNSVRKGLDTLVEEGLVEKIPRVGNRIKAPSSEDQIVIRLGYYPIIDSQGELPYLLNEFQKRHPHIRVEPIQISDARGYVRDLLTHDMIDMAMMNTYLYQDLLEEQAVELLEPQEPFEEMYPFLKKAFQYKDELYAQPFIFSPVILCYNREHFASLQLPEPDSSWTWDDLIANASKLAIHNERFGFYYHLLSPNRWIVFLLQSGEVFRRDEDGRYRVHETRLLDGIEKVRDILYQPGVYPLLLSASSGEAERLFKEQQVSIIMTTYFSINNLKEADFEFDVAPLPHLNSFNTLNLTIGLAIHKRSKVKSAAKQLVDFLVSDEAQRVIRKETFSIPAHKQAAQWTGQTVYPTRYQMYKEIIPSFSTFTDTGLTLKQLEDMLSECKLYWSGLRTKERLAAGIEAILNQDGTGRYS</sequence>
<keyword evidence="6" id="KW-0804">Transcription</keyword>
<reference evidence="9 10" key="2">
    <citation type="submission" date="2016-12" db="EMBL/GenBank/DDBJ databases">
        <title>Genome sequencing and description of Paenibacillus sp. nov. from high altitude lake in the Indian Trans- Himalayas.</title>
        <authorList>
            <person name="Kiran S."/>
            <person name="Swarnkar M.K."/>
            <person name="Rana A."/>
            <person name="Tewari R."/>
            <person name="Gulati A."/>
        </authorList>
    </citation>
    <scope>NUCLEOTIDE SEQUENCE [LARGE SCALE GENOMIC DNA]</scope>
    <source>
        <strain evidence="9 10">IHBB 9951</strain>
    </source>
</reference>
<dbReference type="PANTHER" id="PTHR30061">
    <property type="entry name" value="MALTOSE-BINDING PERIPLASMIC PROTEIN"/>
    <property type="match status" value="1"/>
</dbReference>
<accession>A0A1B2E181</accession>
<dbReference type="CDD" id="cd07377">
    <property type="entry name" value="WHTH_GntR"/>
    <property type="match status" value="1"/>
</dbReference>
<dbReference type="SUPFAM" id="SSF46785">
    <property type="entry name" value="Winged helix' DNA-binding domain"/>
    <property type="match status" value="1"/>
</dbReference>
<organism evidence="8">
    <name type="scientific">Paenibacillus ihbetae</name>
    <dbReference type="NCBI Taxonomy" id="1870820"/>
    <lineage>
        <taxon>Bacteria</taxon>
        <taxon>Bacillati</taxon>
        <taxon>Bacillota</taxon>
        <taxon>Bacilli</taxon>
        <taxon>Bacillales</taxon>
        <taxon>Paenibacillaceae</taxon>
        <taxon>Paenibacillus</taxon>
    </lineage>
</organism>
<gene>
    <name evidence="9" type="ORF">BBD40_20745</name>
    <name evidence="8" type="ORF">BBD41_14790</name>
</gene>
<dbReference type="GO" id="GO:0003700">
    <property type="term" value="F:DNA-binding transcription factor activity"/>
    <property type="evidence" value="ECO:0007669"/>
    <property type="project" value="InterPro"/>
</dbReference>
<dbReference type="EMBL" id="MRVI01000001">
    <property type="protein sequence ID" value="OOC64078.1"/>
    <property type="molecule type" value="Genomic_DNA"/>
</dbReference>
<name>A0A1B2E181_9BACL</name>
<keyword evidence="2" id="KW-0813">Transport</keyword>
<evidence type="ECO:0000256" key="4">
    <source>
        <dbReference type="ARBA" id="ARBA00023015"/>
    </source>
</evidence>
<dbReference type="InterPro" id="IPR006059">
    <property type="entry name" value="SBP"/>
</dbReference>
<dbReference type="EMBL" id="CP016809">
    <property type="protein sequence ID" value="ANY73738.1"/>
    <property type="molecule type" value="Genomic_DNA"/>
</dbReference>
<keyword evidence="3" id="KW-0732">Signal</keyword>
<evidence type="ECO:0000256" key="6">
    <source>
        <dbReference type="ARBA" id="ARBA00023163"/>
    </source>
</evidence>
<evidence type="ECO:0000259" key="7">
    <source>
        <dbReference type="PROSITE" id="PS50949"/>
    </source>
</evidence>
<evidence type="ECO:0000313" key="8">
    <source>
        <dbReference type="EMBL" id="ANY73738.1"/>
    </source>
</evidence>
<dbReference type="InterPro" id="IPR000524">
    <property type="entry name" value="Tscrpt_reg_HTH_GntR"/>
</dbReference>
<dbReference type="KEGG" id="pib:BBD41_14790"/>
<evidence type="ECO:0000256" key="2">
    <source>
        <dbReference type="ARBA" id="ARBA00022448"/>
    </source>
</evidence>
<dbReference type="GO" id="GO:0042956">
    <property type="term" value="P:maltodextrin transmembrane transport"/>
    <property type="evidence" value="ECO:0007669"/>
    <property type="project" value="TreeGrafter"/>
</dbReference>
<dbReference type="PANTHER" id="PTHR30061:SF50">
    <property type="entry name" value="MALTOSE_MALTODEXTRIN-BINDING PERIPLASMIC PROTEIN"/>
    <property type="match status" value="1"/>
</dbReference>
<dbReference type="GO" id="GO:0003677">
    <property type="term" value="F:DNA binding"/>
    <property type="evidence" value="ECO:0007669"/>
    <property type="project" value="UniProtKB-KW"/>
</dbReference>
<dbReference type="GO" id="GO:0015768">
    <property type="term" value="P:maltose transport"/>
    <property type="evidence" value="ECO:0007669"/>
    <property type="project" value="TreeGrafter"/>
</dbReference>
<keyword evidence="10" id="KW-1185">Reference proteome</keyword>
<dbReference type="SMART" id="SM00345">
    <property type="entry name" value="HTH_GNTR"/>
    <property type="match status" value="1"/>
</dbReference>
<dbReference type="Proteomes" id="UP000189059">
    <property type="component" value="Unassembled WGS sequence"/>
</dbReference>